<dbReference type="AlphaFoldDB" id="A0A3M7S2M6"/>
<sequence length="94" mass="11313">MLCIFNGIEFKRAAIRHYEIYKILLIIINHNSNPCFRLKIETYRLVEGVVIFGFLLYPFFGLPYLFLDFLQRPIHPLSLHTKFHLAWLEFIKLN</sequence>
<organism evidence="2 3">
    <name type="scientific">Brachionus plicatilis</name>
    <name type="common">Marine rotifer</name>
    <name type="synonym">Brachionus muelleri</name>
    <dbReference type="NCBI Taxonomy" id="10195"/>
    <lineage>
        <taxon>Eukaryota</taxon>
        <taxon>Metazoa</taxon>
        <taxon>Spiralia</taxon>
        <taxon>Gnathifera</taxon>
        <taxon>Rotifera</taxon>
        <taxon>Eurotatoria</taxon>
        <taxon>Monogononta</taxon>
        <taxon>Pseudotrocha</taxon>
        <taxon>Ploima</taxon>
        <taxon>Brachionidae</taxon>
        <taxon>Brachionus</taxon>
    </lineage>
</organism>
<proteinExistence type="predicted"/>
<feature type="transmembrane region" description="Helical" evidence="1">
    <location>
        <begin position="45"/>
        <end position="67"/>
    </location>
</feature>
<accession>A0A3M7S2M6</accession>
<keyword evidence="1" id="KW-1133">Transmembrane helix</keyword>
<evidence type="ECO:0000313" key="2">
    <source>
        <dbReference type="EMBL" id="RNA30044.1"/>
    </source>
</evidence>
<name>A0A3M7S2M6_BRAPC</name>
<protein>
    <submittedName>
        <fullName evidence="2">Uncharacterized protein</fullName>
    </submittedName>
</protein>
<keyword evidence="1" id="KW-0812">Transmembrane</keyword>
<reference evidence="2 3" key="1">
    <citation type="journal article" date="2018" name="Sci. Rep.">
        <title>Genomic signatures of local adaptation to the degree of environmental predictability in rotifers.</title>
        <authorList>
            <person name="Franch-Gras L."/>
            <person name="Hahn C."/>
            <person name="Garcia-Roger E.M."/>
            <person name="Carmona M.J."/>
            <person name="Serra M."/>
            <person name="Gomez A."/>
        </authorList>
    </citation>
    <scope>NUCLEOTIDE SEQUENCE [LARGE SCALE GENOMIC DNA]</scope>
    <source>
        <strain evidence="2">HYR1</strain>
    </source>
</reference>
<comment type="caution">
    <text evidence="2">The sequence shown here is derived from an EMBL/GenBank/DDBJ whole genome shotgun (WGS) entry which is preliminary data.</text>
</comment>
<gene>
    <name evidence="2" type="ORF">BpHYR1_011595</name>
</gene>
<evidence type="ECO:0000256" key="1">
    <source>
        <dbReference type="SAM" id="Phobius"/>
    </source>
</evidence>
<dbReference type="EMBL" id="REGN01002135">
    <property type="protein sequence ID" value="RNA30044.1"/>
    <property type="molecule type" value="Genomic_DNA"/>
</dbReference>
<evidence type="ECO:0000313" key="3">
    <source>
        <dbReference type="Proteomes" id="UP000276133"/>
    </source>
</evidence>
<keyword evidence="1" id="KW-0472">Membrane</keyword>
<dbReference type="Proteomes" id="UP000276133">
    <property type="component" value="Unassembled WGS sequence"/>
</dbReference>
<keyword evidence="3" id="KW-1185">Reference proteome</keyword>